<reference evidence="9 10" key="1">
    <citation type="submission" date="2017-11" db="EMBL/GenBank/DDBJ databases">
        <title>Genomic Encyclopedia of Archaeal and Bacterial Type Strains, Phase II (KMG-II): From Individual Species to Whole Genera.</title>
        <authorList>
            <person name="Goeker M."/>
        </authorList>
    </citation>
    <scope>NUCLEOTIDE SEQUENCE [LARGE SCALE GENOMIC DNA]</scope>
    <source>
        <strain evidence="9 10">DSM 27268</strain>
    </source>
</reference>
<dbReference type="AlphaFoldDB" id="A0A2M9CTZ1"/>
<dbReference type="EMBL" id="PGFG01000001">
    <property type="protein sequence ID" value="PJJ75353.1"/>
    <property type="molecule type" value="Genomic_DNA"/>
</dbReference>
<comment type="similarity">
    <text evidence="2">Belongs to the membrane fusion protein (MFP) (TC 8.A.1) family.</text>
</comment>
<evidence type="ECO:0000256" key="3">
    <source>
        <dbReference type="SAM" id="Coils"/>
    </source>
</evidence>
<dbReference type="Proteomes" id="UP000230000">
    <property type="component" value="Unassembled WGS sequence"/>
</dbReference>
<feature type="domain" description="Multidrug resistance protein MdtA-like barrel-sandwich hybrid" evidence="6">
    <location>
        <begin position="67"/>
        <end position="206"/>
    </location>
</feature>
<evidence type="ECO:0000256" key="2">
    <source>
        <dbReference type="ARBA" id="ARBA00009477"/>
    </source>
</evidence>
<dbReference type="Pfam" id="PF25876">
    <property type="entry name" value="HH_MFP_RND"/>
    <property type="match status" value="1"/>
</dbReference>
<dbReference type="InterPro" id="IPR058625">
    <property type="entry name" value="MdtA-like_BSH"/>
</dbReference>
<feature type="domain" description="Multidrug resistance protein MdtA-like C-terminal permuted SH3" evidence="8">
    <location>
        <begin position="306"/>
        <end position="364"/>
    </location>
</feature>
<evidence type="ECO:0000259" key="5">
    <source>
        <dbReference type="Pfam" id="PF25876"/>
    </source>
</evidence>
<feature type="coiled-coil region" evidence="3">
    <location>
        <begin position="101"/>
        <end position="173"/>
    </location>
</feature>
<evidence type="ECO:0000259" key="8">
    <source>
        <dbReference type="Pfam" id="PF25967"/>
    </source>
</evidence>
<evidence type="ECO:0000256" key="4">
    <source>
        <dbReference type="SAM" id="SignalP"/>
    </source>
</evidence>
<dbReference type="InterPro" id="IPR058627">
    <property type="entry name" value="MdtA-like_C"/>
</dbReference>
<dbReference type="NCBIfam" id="TIGR01730">
    <property type="entry name" value="RND_mfp"/>
    <property type="match status" value="1"/>
</dbReference>
<proteinExistence type="inferred from homology"/>
<comment type="caution">
    <text evidence="9">The sequence shown here is derived from an EMBL/GenBank/DDBJ whole genome shotgun (WGS) entry which is preliminary data.</text>
</comment>
<dbReference type="InterPro" id="IPR058626">
    <property type="entry name" value="MdtA-like_b-barrel"/>
</dbReference>
<feature type="domain" description="Multidrug resistance protein MdtA-like alpha-helical hairpin" evidence="5">
    <location>
        <begin position="108"/>
        <end position="177"/>
    </location>
</feature>
<dbReference type="Pfam" id="PF25967">
    <property type="entry name" value="RND-MFP_C"/>
    <property type="match status" value="1"/>
</dbReference>
<dbReference type="GO" id="GO:0005886">
    <property type="term" value="C:plasma membrane"/>
    <property type="evidence" value="ECO:0007669"/>
    <property type="project" value="TreeGrafter"/>
</dbReference>
<name>A0A2M9CTZ1_9BACT</name>
<dbReference type="GO" id="GO:0030313">
    <property type="term" value="C:cell envelope"/>
    <property type="evidence" value="ECO:0007669"/>
    <property type="project" value="UniProtKB-SubCell"/>
</dbReference>
<dbReference type="Pfam" id="PF25917">
    <property type="entry name" value="BSH_RND"/>
    <property type="match status" value="1"/>
</dbReference>
<evidence type="ECO:0000259" key="7">
    <source>
        <dbReference type="Pfam" id="PF25944"/>
    </source>
</evidence>
<feature type="domain" description="Multidrug resistance protein MdtA-like beta-barrel" evidence="7">
    <location>
        <begin position="213"/>
        <end position="298"/>
    </location>
</feature>
<keyword evidence="3" id="KW-0175">Coiled coil</keyword>
<evidence type="ECO:0000313" key="10">
    <source>
        <dbReference type="Proteomes" id="UP000230000"/>
    </source>
</evidence>
<protein>
    <submittedName>
        <fullName evidence="9">Membrane fusion protein (Multidrug efflux system)</fullName>
    </submittedName>
</protein>
<dbReference type="PANTHER" id="PTHR30158">
    <property type="entry name" value="ACRA/E-RELATED COMPONENT OF DRUG EFFLUX TRANSPORTER"/>
    <property type="match status" value="1"/>
</dbReference>
<organism evidence="9 10">
    <name type="scientific">Thermoflavifilum aggregans</name>
    <dbReference type="NCBI Taxonomy" id="454188"/>
    <lineage>
        <taxon>Bacteria</taxon>
        <taxon>Pseudomonadati</taxon>
        <taxon>Bacteroidota</taxon>
        <taxon>Chitinophagia</taxon>
        <taxon>Chitinophagales</taxon>
        <taxon>Chitinophagaceae</taxon>
        <taxon>Thermoflavifilum</taxon>
    </lineage>
</organism>
<dbReference type="SUPFAM" id="SSF111369">
    <property type="entry name" value="HlyD-like secretion proteins"/>
    <property type="match status" value="1"/>
</dbReference>
<comment type="subcellular location">
    <subcellularLocation>
        <location evidence="1">Cell envelope</location>
    </subcellularLocation>
</comment>
<feature type="chain" id="PRO_5014734667" evidence="4">
    <location>
        <begin position="35"/>
        <end position="390"/>
    </location>
</feature>
<feature type="signal peptide" evidence="4">
    <location>
        <begin position="1"/>
        <end position="34"/>
    </location>
</feature>
<dbReference type="GO" id="GO:0022857">
    <property type="term" value="F:transmembrane transporter activity"/>
    <property type="evidence" value="ECO:0007669"/>
    <property type="project" value="InterPro"/>
</dbReference>
<dbReference type="Gene3D" id="2.40.30.170">
    <property type="match status" value="1"/>
</dbReference>
<dbReference type="InterPro" id="IPR006143">
    <property type="entry name" value="RND_pump_MFP"/>
</dbReference>
<evidence type="ECO:0000256" key="1">
    <source>
        <dbReference type="ARBA" id="ARBA00004196"/>
    </source>
</evidence>
<gene>
    <name evidence="9" type="ORF">BXY57_0927</name>
</gene>
<evidence type="ECO:0000313" key="9">
    <source>
        <dbReference type="EMBL" id="PJJ75353.1"/>
    </source>
</evidence>
<dbReference type="Gene3D" id="2.40.50.100">
    <property type="match status" value="1"/>
</dbReference>
<dbReference type="Pfam" id="PF25944">
    <property type="entry name" value="Beta-barrel_RND"/>
    <property type="match status" value="1"/>
</dbReference>
<accession>A0A2M9CTZ1</accession>
<dbReference type="PROSITE" id="PS51257">
    <property type="entry name" value="PROKAR_LIPOPROTEIN"/>
    <property type="match status" value="1"/>
</dbReference>
<keyword evidence="4" id="KW-0732">Signal</keyword>
<dbReference type="GO" id="GO:0046677">
    <property type="term" value="P:response to antibiotic"/>
    <property type="evidence" value="ECO:0007669"/>
    <property type="project" value="TreeGrafter"/>
</dbReference>
<dbReference type="Gene3D" id="2.40.420.20">
    <property type="match status" value="1"/>
</dbReference>
<sequence length="390" mass="42480">MNQMRYVAMKIISTLSVGSGMVLLLASCHHSSQAPQMPQAVPVSAVEVHTQPVTYYQFYPGTIRALNVVQLHGDVSGYITGIFFKDGQFVEKGQKLYEIDRQQYEAAYQQAVANLQVAQANLEKAKQDAERYQELNQKNAIAKQTLDHALSDLRSAEAQVAAAKANVNQVATNLKYSRIVAPFSGIIGISQVRLGSLITPGQTLLNTISSYDPMAVDFQVDQKEIPHFSDLLAHAAAHRADSTFMIQLADGTFYPEPATISVIDRAVDPQTGTITVRLLIPNRHNLLRDGMNCNVRVANRLPASTILIPQVAVTEQLGEHFVYVVQGDSVVQRKIALGYPIGSQYVVQDGLKPGERVVTQGIQRLRQGAHVIVSANSAAERTGAAPASSH</sequence>
<dbReference type="Gene3D" id="1.10.287.470">
    <property type="entry name" value="Helix hairpin bin"/>
    <property type="match status" value="1"/>
</dbReference>
<keyword evidence="10" id="KW-1185">Reference proteome</keyword>
<evidence type="ECO:0000259" key="6">
    <source>
        <dbReference type="Pfam" id="PF25917"/>
    </source>
</evidence>
<dbReference type="InterPro" id="IPR058624">
    <property type="entry name" value="MdtA-like_HH"/>
</dbReference>